<dbReference type="AlphaFoldDB" id="A0AAN7E7E4"/>
<dbReference type="Proteomes" id="UP001324115">
    <property type="component" value="Unassembled WGS sequence"/>
</dbReference>
<name>A0AAN7E7E4_QUERU</name>
<protein>
    <recommendedName>
        <fullName evidence="8">PGG domain-containing protein</fullName>
    </recommendedName>
</protein>
<evidence type="ECO:0000256" key="4">
    <source>
        <dbReference type="ARBA" id="ARBA00022989"/>
    </source>
</evidence>
<evidence type="ECO:0000313" key="9">
    <source>
        <dbReference type="EMBL" id="KAK4563953.1"/>
    </source>
</evidence>
<dbReference type="InterPro" id="IPR026961">
    <property type="entry name" value="PGG_dom"/>
</dbReference>
<evidence type="ECO:0000256" key="1">
    <source>
        <dbReference type="ARBA" id="ARBA00004141"/>
    </source>
</evidence>
<keyword evidence="3" id="KW-0677">Repeat</keyword>
<keyword evidence="5" id="KW-0040">ANK repeat</keyword>
<evidence type="ECO:0000256" key="3">
    <source>
        <dbReference type="ARBA" id="ARBA00022737"/>
    </source>
</evidence>
<proteinExistence type="predicted"/>
<feature type="domain" description="PGG" evidence="8">
    <location>
        <begin position="40"/>
        <end position="142"/>
    </location>
</feature>
<accession>A0AAN7E7E4</accession>
<sequence>MLQPLTWMALKAAAVPQSPDANIKTKYSRQPEQSDTDISKDRVNTLLLVSTFVATVTFAAGFTMPGGEDQGMATMLRHNLFPVFVFCDTVAMYSSIFVAVTLLLAQLGDNNLVLFALRTALPLLGVALATMSLAFFSGVYLVVSKLDWLANAIMILGLVFLLAFLPLYTILCLQCHQVTQLCVTYLTILFVFWHGRLQVMRIEILGQMVELKTFLQNFL</sequence>
<feature type="transmembrane region" description="Helical" evidence="7">
    <location>
        <begin position="178"/>
        <end position="195"/>
    </location>
</feature>
<comment type="caution">
    <text evidence="9">The sequence shown here is derived from an EMBL/GenBank/DDBJ whole genome shotgun (WGS) entry which is preliminary data.</text>
</comment>
<comment type="subcellular location">
    <subcellularLocation>
        <location evidence="1">Membrane</location>
        <topology evidence="1">Multi-pass membrane protein</topology>
    </subcellularLocation>
</comment>
<dbReference type="Pfam" id="PF13962">
    <property type="entry name" value="PGG"/>
    <property type="match status" value="1"/>
</dbReference>
<evidence type="ECO:0000256" key="5">
    <source>
        <dbReference type="ARBA" id="ARBA00023043"/>
    </source>
</evidence>
<dbReference type="PANTHER" id="PTHR24186:SF46">
    <property type="entry name" value="PROTEIN ACCELERATED CELL DEATH 6-LIKE"/>
    <property type="match status" value="1"/>
</dbReference>
<keyword evidence="4 7" id="KW-1133">Transmembrane helix</keyword>
<keyword evidence="2 7" id="KW-0812">Transmembrane</keyword>
<keyword evidence="10" id="KW-1185">Reference proteome</keyword>
<dbReference type="PANTHER" id="PTHR24186">
    <property type="entry name" value="PROTEIN PHOSPHATASE 1 REGULATORY SUBUNIT"/>
    <property type="match status" value="1"/>
</dbReference>
<evidence type="ECO:0000256" key="7">
    <source>
        <dbReference type="SAM" id="Phobius"/>
    </source>
</evidence>
<keyword evidence="6 7" id="KW-0472">Membrane</keyword>
<feature type="transmembrane region" description="Helical" evidence="7">
    <location>
        <begin position="112"/>
        <end position="136"/>
    </location>
</feature>
<dbReference type="GO" id="GO:0005886">
    <property type="term" value="C:plasma membrane"/>
    <property type="evidence" value="ECO:0007669"/>
    <property type="project" value="TreeGrafter"/>
</dbReference>
<feature type="transmembrane region" description="Helical" evidence="7">
    <location>
        <begin position="83"/>
        <end position="105"/>
    </location>
</feature>
<evidence type="ECO:0000313" key="10">
    <source>
        <dbReference type="Proteomes" id="UP001324115"/>
    </source>
</evidence>
<evidence type="ECO:0000256" key="2">
    <source>
        <dbReference type="ARBA" id="ARBA00022692"/>
    </source>
</evidence>
<gene>
    <name evidence="9" type="ORF">RGQ29_006155</name>
</gene>
<evidence type="ECO:0000259" key="8">
    <source>
        <dbReference type="Pfam" id="PF13962"/>
    </source>
</evidence>
<organism evidence="9 10">
    <name type="scientific">Quercus rubra</name>
    <name type="common">Northern red oak</name>
    <name type="synonym">Quercus borealis</name>
    <dbReference type="NCBI Taxonomy" id="3512"/>
    <lineage>
        <taxon>Eukaryota</taxon>
        <taxon>Viridiplantae</taxon>
        <taxon>Streptophyta</taxon>
        <taxon>Embryophyta</taxon>
        <taxon>Tracheophyta</taxon>
        <taxon>Spermatophyta</taxon>
        <taxon>Magnoliopsida</taxon>
        <taxon>eudicotyledons</taxon>
        <taxon>Gunneridae</taxon>
        <taxon>Pentapetalae</taxon>
        <taxon>rosids</taxon>
        <taxon>fabids</taxon>
        <taxon>Fagales</taxon>
        <taxon>Fagaceae</taxon>
        <taxon>Quercus</taxon>
    </lineage>
</organism>
<reference evidence="9 10" key="1">
    <citation type="journal article" date="2023" name="G3 (Bethesda)">
        <title>A haplotype-resolved chromosome-scale genome for Quercus rubra L. provides insights into the genetics of adaptive traits for red oak species.</title>
        <authorList>
            <person name="Kapoor B."/>
            <person name="Jenkins J."/>
            <person name="Schmutz J."/>
            <person name="Zhebentyayeva T."/>
            <person name="Kuelheim C."/>
            <person name="Coggeshall M."/>
            <person name="Heim C."/>
            <person name="Lasky J.R."/>
            <person name="Leites L."/>
            <person name="Islam-Faridi N."/>
            <person name="Romero-Severson J."/>
            <person name="DeLeo V.L."/>
            <person name="Lucas S.M."/>
            <person name="Lazic D."/>
            <person name="Gailing O."/>
            <person name="Carlson J."/>
            <person name="Staton M."/>
        </authorList>
    </citation>
    <scope>NUCLEOTIDE SEQUENCE [LARGE SCALE GENOMIC DNA]</scope>
    <source>
        <strain evidence="9">Pseudo-F2</strain>
    </source>
</reference>
<evidence type="ECO:0000256" key="6">
    <source>
        <dbReference type="ARBA" id="ARBA00023136"/>
    </source>
</evidence>
<feature type="transmembrane region" description="Helical" evidence="7">
    <location>
        <begin position="148"/>
        <end position="171"/>
    </location>
</feature>
<dbReference type="EMBL" id="JAXUIC010000011">
    <property type="protein sequence ID" value="KAK4563953.1"/>
    <property type="molecule type" value="Genomic_DNA"/>
</dbReference>
<feature type="transmembrane region" description="Helical" evidence="7">
    <location>
        <begin position="43"/>
        <end position="63"/>
    </location>
</feature>